<organism evidence="5 6">
    <name type="scientific">Arthrobacter gyeryongensis</name>
    <dbReference type="NCBI Taxonomy" id="1650592"/>
    <lineage>
        <taxon>Bacteria</taxon>
        <taxon>Bacillati</taxon>
        <taxon>Actinomycetota</taxon>
        <taxon>Actinomycetes</taxon>
        <taxon>Micrococcales</taxon>
        <taxon>Micrococcaceae</taxon>
        <taxon>Arthrobacter</taxon>
    </lineage>
</organism>
<comment type="subunit">
    <text evidence="2">Homotetramer.</text>
</comment>
<dbReference type="HAMAP" id="MF_00984">
    <property type="entry name" value="SSB"/>
    <property type="match status" value="1"/>
</dbReference>
<keyword evidence="6" id="KW-1185">Reference proteome</keyword>
<evidence type="ECO:0000256" key="1">
    <source>
        <dbReference type="ARBA" id="ARBA00023125"/>
    </source>
</evidence>
<comment type="caution">
    <text evidence="5">The sequence shown here is derived from an EMBL/GenBank/DDBJ whole genome shotgun (WGS) entry which is preliminary data.</text>
</comment>
<accession>A0ABP9SVV6</accession>
<dbReference type="InterPro" id="IPR012340">
    <property type="entry name" value="NA-bd_OB-fold"/>
</dbReference>
<sequence length="252" mass="27695">MNTPQDRFALTPRRYDPDEDWFGLEANPSSTINVPLIDPYLVEPDPAAPWYDTEQNTPETEDTTLSRILGKVHIMAGETTITVIGNLTADPELKYSPVSREFGKTEGTPVANFTVASTPRTFDPASNEWKDGETLFLRATAWRDMAENVAASLTKGSRVVVSGRLKPRTYETKTGEKRTVVELEVDEIGLSLRYTAAVAAPPRVHGRTQATPKTSSQRGPHVDDMATVPGGYPDDDPWFGKNANPRGTTTES</sequence>
<name>A0ABP9SVV6_9MICC</name>
<evidence type="ECO:0000256" key="3">
    <source>
        <dbReference type="RuleBase" id="RU000524"/>
    </source>
</evidence>
<keyword evidence="1 2" id="KW-0238">DNA-binding</keyword>
<dbReference type="InterPro" id="IPR000424">
    <property type="entry name" value="Primosome_PriB/ssb"/>
</dbReference>
<dbReference type="NCBIfam" id="TIGR00621">
    <property type="entry name" value="ssb"/>
    <property type="match status" value="1"/>
</dbReference>
<dbReference type="PANTHER" id="PTHR10302:SF27">
    <property type="entry name" value="SINGLE-STRANDED DNA-BINDING PROTEIN"/>
    <property type="match status" value="1"/>
</dbReference>
<dbReference type="PANTHER" id="PTHR10302">
    <property type="entry name" value="SINGLE-STRANDED DNA-BINDING PROTEIN"/>
    <property type="match status" value="1"/>
</dbReference>
<dbReference type="CDD" id="cd04496">
    <property type="entry name" value="SSB_OBF"/>
    <property type="match status" value="1"/>
</dbReference>
<comment type="caution">
    <text evidence="2">Lacks conserved residue(s) required for the propagation of feature annotation.</text>
</comment>
<dbReference type="PROSITE" id="PS50935">
    <property type="entry name" value="SSB"/>
    <property type="match status" value="1"/>
</dbReference>
<evidence type="ECO:0000313" key="5">
    <source>
        <dbReference type="EMBL" id="GAA5201682.1"/>
    </source>
</evidence>
<evidence type="ECO:0000313" key="6">
    <source>
        <dbReference type="Proteomes" id="UP001500200"/>
    </source>
</evidence>
<dbReference type="SUPFAM" id="SSF50249">
    <property type="entry name" value="Nucleic acid-binding proteins"/>
    <property type="match status" value="1"/>
</dbReference>
<dbReference type="Proteomes" id="UP001500200">
    <property type="component" value="Unassembled WGS sequence"/>
</dbReference>
<gene>
    <name evidence="5" type="ORF">GCM10023346_46580</name>
</gene>
<dbReference type="EMBL" id="BAABKK010000038">
    <property type="protein sequence ID" value="GAA5201682.1"/>
    <property type="molecule type" value="Genomic_DNA"/>
</dbReference>
<feature type="region of interest" description="Disordered" evidence="4">
    <location>
        <begin position="201"/>
        <end position="252"/>
    </location>
</feature>
<reference evidence="6" key="1">
    <citation type="journal article" date="2019" name="Int. J. Syst. Evol. Microbiol.">
        <title>The Global Catalogue of Microorganisms (GCM) 10K type strain sequencing project: providing services to taxonomists for standard genome sequencing and annotation.</title>
        <authorList>
            <consortium name="The Broad Institute Genomics Platform"/>
            <consortium name="The Broad Institute Genome Sequencing Center for Infectious Disease"/>
            <person name="Wu L."/>
            <person name="Ma J."/>
        </authorList>
    </citation>
    <scope>NUCLEOTIDE SEQUENCE [LARGE SCALE GENOMIC DNA]</scope>
    <source>
        <strain evidence="6">JCM 18514</strain>
    </source>
</reference>
<proteinExistence type="inferred from homology"/>
<dbReference type="RefSeq" id="WP_345453267.1">
    <property type="nucleotide sequence ID" value="NZ_BAABKK010000038.1"/>
</dbReference>
<dbReference type="InterPro" id="IPR011344">
    <property type="entry name" value="ssDNA-bd"/>
</dbReference>
<dbReference type="Gene3D" id="2.40.50.140">
    <property type="entry name" value="Nucleic acid-binding proteins"/>
    <property type="match status" value="1"/>
</dbReference>
<evidence type="ECO:0000256" key="4">
    <source>
        <dbReference type="SAM" id="MobiDB-lite"/>
    </source>
</evidence>
<evidence type="ECO:0000256" key="2">
    <source>
        <dbReference type="HAMAP-Rule" id="MF_00984"/>
    </source>
</evidence>
<protein>
    <recommendedName>
        <fullName evidence="2 3">Single-stranded DNA-binding protein</fullName>
        <shortName evidence="2">SSB</shortName>
    </recommendedName>
</protein>
<dbReference type="Pfam" id="PF00436">
    <property type="entry name" value="SSB"/>
    <property type="match status" value="1"/>
</dbReference>
<feature type="compositionally biased region" description="Polar residues" evidence="4">
    <location>
        <begin position="208"/>
        <end position="218"/>
    </location>
</feature>